<reference evidence="8" key="2">
    <citation type="submission" date="2020-07" db="EMBL/GenBank/DDBJ databases">
        <authorList>
            <person name="Vera ALvarez R."/>
            <person name="Arias-Moreno D.M."/>
            <person name="Jimenez-Jacinto V."/>
            <person name="Jimenez-Bremont J.F."/>
            <person name="Swaminathan K."/>
            <person name="Moose S.P."/>
            <person name="Guerrero-Gonzalez M.L."/>
            <person name="Marino-Ramirez L."/>
            <person name="Landsman D."/>
            <person name="Rodriguez-Kessler M."/>
            <person name="Delgado-Sanchez P."/>
        </authorList>
    </citation>
    <scope>NUCLEOTIDE SEQUENCE</scope>
    <source>
        <tissue evidence="8">Cladode</tissue>
    </source>
</reference>
<dbReference type="EMBL" id="GISG01230321">
    <property type="protein sequence ID" value="MBA4666042.1"/>
    <property type="molecule type" value="Transcribed_RNA"/>
</dbReference>
<evidence type="ECO:0000256" key="4">
    <source>
        <dbReference type="ARBA" id="ARBA00022989"/>
    </source>
</evidence>
<evidence type="ECO:0000256" key="6">
    <source>
        <dbReference type="ARBA" id="ARBA00023180"/>
    </source>
</evidence>
<feature type="signal peptide" evidence="7">
    <location>
        <begin position="1"/>
        <end position="21"/>
    </location>
</feature>
<keyword evidence="6" id="KW-0325">Glycoprotein</keyword>
<evidence type="ECO:0000313" key="8">
    <source>
        <dbReference type="EMBL" id="MBA4666042.1"/>
    </source>
</evidence>
<dbReference type="Gene3D" id="3.80.10.10">
    <property type="entry name" value="Ribonuclease Inhibitor"/>
    <property type="match status" value="1"/>
</dbReference>
<protein>
    <recommendedName>
        <fullName evidence="9">Leucine-rich repeat-containing N-terminal plant-type domain-containing protein</fullName>
    </recommendedName>
</protein>
<comment type="subcellular location">
    <subcellularLocation>
        <location evidence="1">Membrane</location>
        <topology evidence="1">Single-pass type I membrane protein</topology>
    </subcellularLocation>
</comment>
<sequence>MPSLPWFTISLFLFSFNFATSSSVPLCHPDEKLILLQSSNFLATNVTGPMNEFCPYPVEIISSRSSTTGDYCCQWEWINCDPSTGHVVNIDLHCSGLNGSIESIGTLFKLRQLQSVILSSNYLTGSNFKLRVLISNSSDFQKLLAEQMASSYNSTYLSGLSLSLSPVVLQK</sequence>
<name>A0A7C9EE25_OPUST</name>
<dbReference type="SUPFAM" id="SSF52058">
    <property type="entry name" value="L domain-like"/>
    <property type="match status" value="1"/>
</dbReference>
<dbReference type="InterPro" id="IPR032675">
    <property type="entry name" value="LRR_dom_sf"/>
</dbReference>
<dbReference type="PANTHER" id="PTHR48061">
    <property type="entry name" value="LEUCINE-RICH REPEAT RECEPTOR PROTEIN KINASE EMS1-LIKE-RELATED"/>
    <property type="match status" value="1"/>
</dbReference>
<organism evidence="8">
    <name type="scientific">Opuntia streptacantha</name>
    <name type="common">Prickly pear cactus</name>
    <name type="synonym">Opuntia cardona</name>
    <dbReference type="NCBI Taxonomy" id="393608"/>
    <lineage>
        <taxon>Eukaryota</taxon>
        <taxon>Viridiplantae</taxon>
        <taxon>Streptophyta</taxon>
        <taxon>Embryophyta</taxon>
        <taxon>Tracheophyta</taxon>
        <taxon>Spermatophyta</taxon>
        <taxon>Magnoliopsida</taxon>
        <taxon>eudicotyledons</taxon>
        <taxon>Gunneridae</taxon>
        <taxon>Pentapetalae</taxon>
        <taxon>Caryophyllales</taxon>
        <taxon>Cactineae</taxon>
        <taxon>Cactaceae</taxon>
        <taxon>Opuntioideae</taxon>
        <taxon>Opuntia</taxon>
    </lineage>
</organism>
<dbReference type="PANTHER" id="PTHR48061:SF12">
    <property type="entry name" value="DISEASE RESISTANCE LIKE PROTEIN"/>
    <property type="match status" value="1"/>
</dbReference>
<evidence type="ECO:0000256" key="1">
    <source>
        <dbReference type="ARBA" id="ARBA00004479"/>
    </source>
</evidence>
<evidence type="ECO:0000256" key="7">
    <source>
        <dbReference type="SAM" id="SignalP"/>
    </source>
</evidence>
<dbReference type="InterPro" id="IPR046956">
    <property type="entry name" value="RLP23-like"/>
</dbReference>
<keyword evidence="3 7" id="KW-0732">Signal</keyword>
<feature type="chain" id="PRO_5027693272" description="Leucine-rich repeat-containing N-terminal plant-type domain-containing protein" evidence="7">
    <location>
        <begin position="22"/>
        <end position="171"/>
    </location>
</feature>
<evidence type="ECO:0000256" key="3">
    <source>
        <dbReference type="ARBA" id="ARBA00022729"/>
    </source>
</evidence>
<proteinExistence type="predicted"/>
<evidence type="ECO:0000256" key="5">
    <source>
        <dbReference type="ARBA" id="ARBA00023136"/>
    </source>
</evidence>
<reference evidence="8" key="1">
    <citation type="journal article" date="2013" name="J. Plant Res.">
        <title>Effect of fungi and light on seed germination of three Opuntia species from semiarid lands of central Mexico.</title>
        <authorList>
            <person name="Delgado-Sanchez P."/>
            <person name="Jimenez-Bremont J.F."/>
            <person name="Guerrero-Gonzalez Mde L."/>
            <person name="Flores J."/>
        </authorList>
    </citation>
    <scope>NUCLEOTIDE SEQUENCE</scope>
    <source>
        <tissue evidence="8">Cladode</tissue>
    </source>
</reference>
<dbReference type="AlphaFoldDB" id="A0A7C9EE25"/>
<accession>A0A7C9EE25</accession>
<evidence type="ECO:0008006" key="9">
    <source>
        <dbReference type="Google" id="ProtNLM"/>
    </source>
</evidence>
<evidence type="ECO:0000256" key="2">
    <source>
        <dbReference type="ARBA" id="ARBA00022692"/>
    </source>
</evidence>
<keyword evidence="2" id="KW-0812">Transmembrane</keyword>
<dbReference type="GO" id="GO:0016020">
    <property type="term" value="C:membrane"/>
    <property type="evidence" value="ECO:0007669"/>
    <property type="project" value="UniProtKB-SubCell"/>
</dbReference>
<keyword evidence="5" id="KW-0472">Membrane</keyword>
<keyword evidence="4" id="KW-1133">Transmembrane helix</keyword>